<dbReference type="AlphaFoldDB" id="A0A0B2US16"/>
<protein>
    <submittedName>
        <fullName evidence="1">Uncharacterized protein</fullName>
    </submittedName>
</protein>
<organism evidence="1 2">
    <name type="scientific">Toxocara canis</name>
    <name type="common">Canine roundworm</name>
    <dbReference type="NCBI Taxonomy" id="6265"/>
    <lineage>
        <taxon>Eukaryota</taxon>
        <taxon>Metazoa</taxon>
        <taxon>Ecdysozoa</taxon>
        <taxon>Nematoda</taxon>
        <taxon>Chromadorea</taxon>
        <taxon>Rhabditida</taxon>
        <taxon>Spirurina</taxon>
        <taxon>Ascaridomorpha</taxon>
        <taxon>Ascaridoidea</taxon>
        <taxon>Toxocaridae</taxon>
        <taxon>Toxocara</taxon>
    </lineage>
</organism>
<dbReference type="Proteomes" id="UP000031036">
    <property type="component" value="Unassembled WGS sequence"/>
</dbReference>
<reference evidence="1 2" key="1">
    <citation type="submission" date="2014-11" db="EMBL/GenBank/DDBJ databases">
        <title>Genetic blueprint of the zoonotic pathogen Toxocara canis.</title>
        <authorList>
            <person name="Zhu X.-Q."/>
            <person name="Korhonen P.K."/>
            <person name="Cai H."/>
            <person name="Young N.D."/>
            <person name="Nejsum P."/>
            <person name="von Samson-Himmelstjerna G."/>
            <person name="Boag P.R."/>
            <person name="Tan P."/>
            <person name="Li Q."/>
            <person name="Min J."/>
            <person name="Yang Y."/>
            <person name="Wang X."/>
            <person name="Fang X."/>
            <person name="Hall R.S."/>
            <person name="Hofmann A."/>
            <person name="Sternberg P.W."/>
            <person name="Jex A.R."/>
            <person name="Gasser R.B."/>
        </authorList>
    </citation>
    <scope>NUCLEOTIDE SEQUENCE [LARGE SCALE GENOMIC DNA]</scope>
    <source>
        <strain evidence="1">PN_DK_2014</strain>
    </source>
</reference>
<comment type="caution">
    <text evidence="1">The sequence shown here is derived from an EMBL/GenBank/DDBJ whole genome shotgun (WGS) entry which is preliminary data.</text>
</comment>
<dbReference type="EMBL" id="JPKZ01003059">
    <property type="protein sequence ID" value="KHN73766.1"/>
    <property type="molecule type" value="Genomic_DNA"/>
</dbReference>
<sequence>MRDLLRSPVFRDEWPKRVLCASQPTDLRAHFYLLYGMSRNSKLYWKPELCN</sequence>
<accession>A0A0B2US16</accession>
<keyword evidence="2" id="KW-1185">Reference proteome</keyword>
<evidence type="ECO:0000313" key="2">
    <source>
        <dbReference type="Proteomes" id="UP000031036"/>
    </source>
</evidence>
<name>A0A0B2US16_TOXCA</name>
<evidence type="ECO:0000313" key="1">
    <source>
        <dbReference type="EMBL" id="KHN73766.1"/>
    </source>
</evidence>
<gene>
    <name evidence="1" type="ORF">Tcan_18468</name>
</gene>
<proteinExistence type="predicted"/>